<dbReference type="PANTHER" id="PTHR30373">
    <property type="entry name" value="UPF0603 PROTEIN YGCG"/>
    <property type="match status" value="1"/>
</dbReference>
<name>A0ABS5JV37_9BACT</name>
<keyword evidence="3" id="KW-1185">Reference proteome</keyword>
<dbReference type="Pfam" id="PF04536">
    <property type="entry name" value="TPM_phosphatase"/>
    <property type="match status" value="1"/>
</dbReference>
<gene>
    <name evidence="2" type="ORF">KEM10_10835</name>
</gene>
<organism evidence="2 3">
    <name type="scientific">Carboxylicivirga linearis</name>
    <dbReference type="NCBI Taxonomy" id="1628157"/>
    <lineage>
        <taxon>Bacteria</taxon>
        <taxon>Pseudomonadati</taxon>
        <taxon>Bacteroidota</taxon>
        <taxon>Bacteroidia</taxon>
        <taxon>Marinilabiliales</taxon>
        <taxon>Marinilabiliaceae</taxon>
        <taxon>Carboxylicivirga</taxon>
    </lineage>
</organism>
<protein>
    <submittedName>
        <fullName evidence="2">TPM domain-containing protein</fullName>
    </submittedName>
</protein>
<evidence type="ECO:0000313" key="2">
    <source>
        <dbReference type="EMBL" id="MBS2098774.1"/>
    </source>
</evidence>
<comment type="caution">
    <text evidence="2">The sequence shown here is derived from an EMBL/GenBank/DDBJ whole genome shotgun (WGS) entry which is preliminary data.</text>
</comment>
<feature type="domain" description="TPM" evidence="1">
    <location>
        <begin position="3"/>
        <end position="121"/>
    </location>
</feature>
<dbReference type="Proteomes" id="UP000708576">
    <property type="component" value="Unassembled WGS sequence"/>
</dbReference>
<sequence length="146" mass="16854">MNPAKFFNQQQKMAIQNAIHNSELKTSGEIRVHIENHCEAELLDRATEVFHVLQMHETERRNGVLIYLALEDKKVAIIGDKGINEVSPDDYWQNEIADILNHFKNGEFDIGIIQAINKIGDKLIEFFPIEKNDVNELSDEISFYNN</sequence>
<dbReference type="InterPro" id="IPR007621">
    <property type="entry name" value="TPM_dom"/>
</dbReference>
<evidence type="ECO:0000259" key="1">
    <source>
        <dbReference type="Pfam" id="PF04536"/>
    </source>
</evidence>
<dbReference type="RefSeq" id="WP_212216016.1">
    <property type="nucleotide sequence ID" value="NZ_JAGUCO010000006.1"/>
</dbReference>
<proteinExistence type="predicted"/>
<dbReference type="Gene3D" id="3.10.310.50">
    <property type="match status" value="1"/>
</dbReference>
<dbReference type="PANTHER" id="PTHR30373:SF8">
    <property type="entry name" value="BLL7265 PROTEIN"/>
    <property type="match status" value="1"/>
</dbReference>
<evidence type="ECO:0000313" key="3">
    <source>
        <dbReference type="Proteomes" id="UP000708576"/>
    </source>
</evidence>
<dbReference type="EMBL" id="JAGUCO010000006">
    <property type="protein sequence ID" value="MBS2098774.1"/>
    <property type="molecule type" value="Genomic_DNA"/>
</dbReference>
<reference evidence="2 3" key="1">
    <citation type="journal article" date="2015" name="Int. J. Syst. Evol. Microbiol.">
        <title>Carboxylicivirga linearis sp. nov., isolated from a sea cucumber culture pond.</title>
        <authorList>
            <person name="Wang F.Q."/>
            <person name="Zhou Y.X."/>
            <person name="Lin X.Z."/>
            <person name="Chen G.J."/>
            <person name="Du Z.J."/>
        </authorList>
    </citation>
    <scope>NUCLEOTIDE SEQUENCE [LARGE SCALE GENOMIC DNA]</scope>
    <source>
        <strain evidence="2 3">FB218</strain>
    </source>
</reference>
<accession>A0ABS5JV37</accession>